<gene>
    <name evidence="4" type="ORF">O0I10_007867</name>
</gene>
<dbReference type="Gene3D" id="3.40.50.300">
    <property type="entry name" value="P-loop containing nucleotide triphosphate hydrolases"/>
    <property type="match status" value="1"/>
</dbReference>
<dbReference type="GeneID" id="83215274"/>
<dbReference type="GO" id="GO:0005524">
    <property type="term" value="F:ATP binding"/>
    <property type="evidence" value="ECO:0007669"/>
    <property type="project" value="InterPro"/>
</dbReference>
<reference evidence="4 5" key="1">
    <citation type="submission" date="2023-03" db="EMBL/GenBank/DDBJ databases">
        <title>Genome sequence of Lichtheimia ornata CBS 291.66.</title>
        <authorList>
            <person name="Mohabir J.T."/>
            <person name="Shea T.P."/>
            <person name="Kurbessoian T."/>
            <person name="Berby B."/>
            <person name="Fontaine J."/>
            <person name="Livny J."/>
            <person name="Gnirke A."/>
            <person name="Stajich J.E."/>
            <person name="Cuomo C.A."/>
        </authorList>
    </citation>
    <scope>NUCLEOTIDE SEQUENCE [LARGE SCALE GENOMIC DNA]</scope>
    <source>
        <strain evidence="4">CBS 291.66</strain>
    </source>
</reference>
<dbReference type="InterPro" id="IPR027417">
    <property type="entry name" value="P-loop_NTPase"/>
</dbReference>
<dbReference type="AlphaFoldDB" id="A0AAD7UZL1"/>
<accession>A0AAD7UZL1</accession>
<dbReference type="Proteomes" id="UP001234581">
    <property type="component" value="Unassembled WGS sequence"/>
</dbReference>
<protein>
    <recommendedName>
        <fullName evidence="3">AAA+ ATPase domain-containing protein</fullName>
    </recommendedName>
</protein>
<feature type="region of interest" description="Disordered" evidence="2">
    <location>
        <begin position="187"/>
        <end position="219"/>
    </location>
</feature>
<dbReference type="SUPFAM" id="SSF52540">
    <property type="entry name" value="P-loop containing nucleoside triphosphate hydrolases"/>
    <property type="match status" value="1"/>
</dbReference>
<dbReference type="EMBL" id="JARTCD010000039">
    <property type="protein sequence ID" value="KAJ8656544.1"/>
    <property type="molecule type" value="Genomic_DNA"/>
</dbReference>
<comment type="caution">
    <text evidence="4">The sequence shown here is derived from an EMBL/GenBank/DDBJ whole genome shotgun (WGS) entry which is preliminary data.</text>
</comment>
<evidence type="ECO:0000313" key="4">
    <source>
        <dbReference type="EMBL" id="KAJ8656544.1"/>
    </source>
</evidence>
<evidence type="ECO:0000256" key="2">
    <source>
        <dbReference type="SAM" id="MobiDB-lite"/>
    </source>
</evidence>
<dbReference type="InterPro" id="IPR003959">
    <property type="entry name" value="ATPase_AAA_core"/>
</dbReference>
<proteinExistence type="inferred from homology"/>
<feature type="compositionally biased region" description="Low complexity" evidence="2">
    <location>
        <begin position="197"/>
        <end position="219"/>
    </location>
</feature>
<dbReference type="InterPro" id="IPR003593">
    <property type="entry name" value="AAA+_ATPase"/>
</dbReference>
<name>A0AAD7UZL1_9FUNG</name>
<organism evidence="4 5">
    <name type="scientific">Lichtheimia ornata</name>
    <dbReference type="NCBI Taxonomy" id="688661"/>
    <lineage>
        <taxon>Eukaryota</taxon>
        <taxon>Fungi</taxon>
        <taxon>Fungi incertae sedis</taxon>
        <taxon>Mucoromycota</taxon>
        <taxon>Mucoromycotina</taxon>
        <taxon>Mucoromycetes</taxon>
        <taxon>Mucorales</taxon>
        <taxon>Lichtheimiaceae</taxon>
        <taxon>Lichtheimia</taxon>
    </lineage>
</organism>
<dbReference type="RefSeq" id="XP_058341457.1">
    <property type="nucleotide sequence ID" value="XM_058487879.1"/>
</dbReference>
<evidence type="ECO:0000259" key="3">
    <source>
        <dbReference type="SMART" id="SM00382"/>
    </source>
</evidence>
<evidence type="ECO:0000256" key="1">
    <source>
        <dbReference type="ARBA" id="ARBA00007448"/>
    </source>
</evidence>
<dbReference type="InterPro" id="IPR050747">
    <property type="entry name" value="Mitochondrial_chaperone_BCS1"/>
</dbReference>
<evidence type="ECO:0000313" key="5">
    <source>
        <dbReference type="Proteomes" id="UP001234581"/>
    </source>
</evidence>
<dbReference type="GO" id="GO:0016887">
    <property type="term" value="F:ATP hydrolysis activity"/>
    <property type="evidence" value="ECO:0007669"/>
    <property type="project" value="InterPro"/>
</dbReference>
<dbReference type="PANTHER" id="PTHR23070">
    <property type="entry name" value="BCS1 AAA-TYPE ATPASE"/>
    <property type="match status" value="1"/>
</dbReference>
<keyword evidence="5" id="KW-1185">Reference proteome</keyword>
<comment type="similarity">
    <text evidence="1">Belongs to the AAA ATPase family. BCS1 subfamily.</text>
</comment>
<dbReference type="SMART" id="SM00382">
    <property type="entry name" value="AAA"/>
    <property type="match status" value="1"/>
</dbReference>
<dbReference type="Pfam" id="PF00004">
    <property type="entry name" value="AAA"/>
    <property type="match status" value="1"/>
</dbReference>
<sequence>MPFDLGPISHPNSDDIWSDALAPIIRTFSFSQLETVLYAFLPTRIEQHVPKTGIYAVDTFVITASVTLILTVAKLTLLLLTTILTRLKHKRDMELANQGYLTIVVEPSVAQDDYHITSNVYHQALSRLVSQGIQSKATGSYTLKPNFELDHAPTEPPKFDMIPHPGQACTIQHGECTFQIMFQEQRRSPANITDSKSSSSAAAASSSSSPSQPSPIQISMKGCREQGATISVLSTFLERIAHDYITYTEEAKRSQERRSRYNYSASGKWIRICPLHAMQNGLRTVALRSESEAILKKDLDIFIRNKDFYKRIGAPYTRGYLFHGRPGTGKTSLVFAMASALHRDLYFMNLGYVDSDSELFQAFATVPPNSIIVFEDVDTMTDVLHRRKASAQVSDTSMDRNPRFNLSTFLSILDGHVLEEGIIFIMTTNYPEVLDPAVIRPGRMDIHLDLSYSTHYQIRRMYGIVHQDCDRNSSLDDVYPDLEREIPEYLIPPSEIMQIMVACRENTDEIPTKLRELVQRYKLIDA</sequence>
<feature type="domain" description="AAA+ ATPase" evidence="3">
    <location>
        <begin position="316"/>
        <end position="454"/>
    </location>
</feature>